<feature type="compositionally biased region" description="Basic and acidic residues" evidence="4">
    <location>
        <begin position="691"/>
        <end position="705"/>
    </location>
</feature>
<dbReference type="PROSITE" id="PS50059">
    <property type="entry name" value="FKBP_PPIASE"/>
    <property type="match status" value="1"/>
</dbReference>
<feature type="domain" description="PPIase FKBP-type" evidence="6">
    <location>
        <begin position="393"/>
        <end position="486"/>
    </location>
</feature>
<evidence type="ECO:0000256" key="3">
    <source>
        <dbReference type="PROSITE-ProRule" id="PRU00277"/>
    </source>
</evidence>
<dbReference type="OrthoDB" id="207120at2759"/>
<dbReference type="EMBL" id="BRXW01000224">
    <property type="protein sequence ID" value="GMI15102.1"/>
    <property type="molecule type" value="Genomic_DNA"/>
</dbReference>
<dbReference type="SUPFAM" id="SSF54534">
    <property type="entry name" value="FKBP-like"/>
    <property type="match status" value="1"/>
</dbReference>
<protein>
    <recommendedName>
        <fullName evidence="3">peptidylprolyl isomerase</fullName>
        <ecNumber evidence="3">5.2.1.8</ecNumber>
    </recommendedName>
</protein>
<evidence type="ECO:0000259" key="6">
    <source>
        <dbReference type="PROSITE" id="PS50059"/>
    </source>
</evidence>
<dbReference type="InterPro" id="IPR046357">
    <property type="entry name" value="PPIase_dom_sf"/>
</dbReference>
<dbReference type="PROSITE" id="PS50002">
    <property type="entry name" value="SH3"/>
    <property type="match status" value="2"/>
</dbReference>
<feature type="region of interest" description="Disordered" evidence="4">
    <location>
        <begin position="672"/>
        <end position="749"/>
    </location>
</feature>
<dbReference type="AlphaFoldDB" id="A0A9W7FMX3"/>
<evidence type="ECO:0000256" key="4">
    <source>
        <dbReference type="SAM" id="MobiDB-lite"/>
    </source>
</evidence>
<dbReference type="GO" id="GO:0003755">
    <property type="term" value="F:peptidyl-prolyl cis-trans isomerase activity"/>
    <property type="evidence" value="ECO:0007669"/>
    <property type="project" value="UniProtKB-KW"/>
</dbReference>
<evidence type="ECO:0000313" key="8">
    <source>
        <dbReference type="Proteomes" id="UP001165122"/>
    </source>
</evidence>
<evidence type="ECO:0000313" key="7">
    <source>
        <dbReference type="EMBL" id="GMI15102.1"/>
    </source>
</evidence>
<keyword evidence="8" id="KW-1185">Reference proteome</keyword>
<dbReference type="SUPFAM" id="SSF50044">
    <property type="entry name" value="SH3-domain"/>
    <property type="match status" value="2"/>
</dbReference>
<keyword evidence="3" id="KW-0413">Isomerase</keyword>
<dbReference type="InterPro" id="IPR001452">
    <property type="entry name" value="SH3_domain"/>
</dbReference>
<evidence type="ECO:0000256" key="2">
    <source>
        <dbReference type="PROSITE-ProRule" id="PRU00192"/>
    </source>
</evidence>
<dbReference type="GO" id="GO:0043328">
    <property type="term" value="P:protein transport to vacuole involved in ubiquitin-dependent protein catabolic process via the multivesicular body sorting pathway"/>
    <property type="evidence" value="ECO:0007669"/>
    <property type="project" value="TreeGrafter"/>
</dbReference>
<dbReference type="PANTHER" id="PTHR45929">
    <property type="entry name" value="JAK PATHWAY SIGNAL TRANSDUCTION ADAPTOR MOLECULE"/>
    <property type="match status" value="1"/>
</dbReference>
<name>A0A9W7FMX3_9STRA</name>
<dbReference type="EC" id="5.2.1.8" evidence="3"/>
<evidence type="ECO:0000256" key="1">
    <source>
        <dbReference type="ARBA" id="ARBA00022443"/>
    </source>
</evidence>
<sequence>MVIFRKQNPTFHTTLHPMSAPVPVPQAPPRPKVTPPPLPTAQPAVHTKFWARACYDFISAEDGDLTFRDGDIIRIEEVSSRNWWIASHMIGTRGSIPSNFVQVLPQYGAATITCSSHIYSMEVTPHSSSGAALNVRFTKEGGDKESQDLVKTIAQVSQFIRELSRTFPEAGLPLDVSVGSDWHSLLLSIHSFNENKNSKTASILLNALVAFETLNGMTYAWLVPSAADKPKVTPASRIISVNRSALGTEAIVLHDWEGNHANGELCGLKVGDHVIVVHEQNDWVYCRRSPESEESGYVPLMYLRKITSRDSDWQSSPPPLPPHLKITRSNSMPEDDLSGFQQTAKDYIATKSGSVSGQGSGENTDFALQTVTAFDELINTGLTVEVTKEGESSPIVVGDFVSLMIDAQKWIPSTAHVKSFAAGNLSFTCGVGEVSSALDLGVQRLMKGDCASIVGSPEMCYGDVGIPGLLSSKCYVVYKVEVLDVSKDKCIASGPECLITRVVKEGGVGEVIERERMSPPKSTRRVGRVTSFDEGENSENVGDVSNEPRESSKSVTVSDVRDSLSTSELIERVKSEGLVIGLTGDGATVLTEEGRKSRASSSAIPMPTSAPPPPPNAGGGGVELLSHMEQFNNPSIMIAKTPPANIMSWGKDGIPTSPSDNIMSPVSLALAKGPKGHRRKTSGGNPLANPLERRPSAEGNREKRLSSGLLGSSGSGLTAVTKAAQQVMKELGGGGEEGEKGDGPLMPTL</sequence>
<dbReference type="Gene3D" id="3.10.50.40">
    <property type="match status" value="1"/>
</dbReference>
<accession>A0A9W7FMX3</accession>
<dbReference type="InterPro" id="IPR036028">
    <property type="entry name" value="SH3-like_dom_sf"/>
</dbReference>
<dbReference type="Pfam" id="PF00254">
    <property type="entry name" value="FKBP_C"/>
    <property type="match status" value="1"/>
</dbReference>
<comment type="caution">
    <text evidence="7">The sequence shown here is derived from an EMBL/GenBank/DDBJ whole genome shotgun (WGS) entry which is preliminary data.</text>
</comment>
<feature type="domain" description="SH3" evidence="5">
    <location>
        <begin position="245"/>
        <end position="308"/>
    </location>
</feature>
<dbReference type="PANTHER" id="PTHR45929:SF3">
    <property type="entry name" value="JAK PATHWAY SIGNAL TRANSDUCTION ADAPTOR MOLECULE"/>
    <property type="match status" value="1"/>
</dbReference>
<dbReference type="InterPro" id="IPR050670">
    <property type="entry name" value="STAM"/>
</dbReference>
<feature type="domain" description="SH3" evidence="5">
    <location>
        <begin position="46"/>
        <end position="106"/>
    </location>
</feature>
<feature type="compositionally biased region" description="Low complexity" evidence="4">
    <location>
        <begin position="706"/>
        <end position="717"/>
    </location>
</feature>
<dbReference type="SMART" id="SM00326">
    <property type="entry name" value="SH3"/>
    <property type="match status" value="2"/>
</dbReference>
<gene>
    <name evidence="7" type="ORF">TrLO_g4152</name>
</gene>
<reference evidence="8" key="1">
    <citation type="journal article" date="2023" name="Commun. Biol.">
        <title>Genome analysis of Parmales, the sister group of diatoms, reveals the evolutionary specialization of diatoms from phago-mixotrophs to photoautotrophs.</title>
        <authorList>
            <person name="Ban H."/>
            <person name="Sato S."/>
            <person name="Yoshikawa S."/>
            <person name="Yamada K."/>
            <person name="Nakamura Y."/>
            <person name="Ichinomiya M."/>
            <person name="Sato N."/>
            <person name="Blanc-Mathieu R."/>
            <person name="Endo H."/>
            <person name="Kuwata A."/>
            <person name="Ogata H."/>
        </authorList>
    </citation>
    <scope>NUCLEOTIDE SEQUENCE [LARGE SCALE GENOMIC DNA]</scope>
    <source>
        <strain evidence="8">NIES 3700</strain>
    </source>
</reference>
<dbReference type="CDD" id="cd00174">
    <property type="entry name" value="SH3"/>
    <property type="match status" value="1"/>
</dbReference>
<organism evidence="7 8">
    <name type="scientific">Triparma laevis f. longispina</name>
    <dbReference type="NCBI Taxonomy" id="1714387"/>
    <lineage>
        <taxon>Eukaryota</taxon>
        <taxon>Sar</taxon>
        <taxon>Stramenopiles</taxon>
        <taxon>Ochrophyta</taxon>
        <taxon>Bolidophyceae</taxon>
        <taxon>Parmales</taxon>
        <taxon>Triparmaceae</taxon>
        <taxon>Triparma</taxon>
    </lineage>
</organism>
<dbReference type="Gene3D" id="2.30.30.40">
    <property type="entry name" value="SH3 Domains"/>
    <property type="match status" value="2"/>
</dbReference>
<feature type="region of interest" description="Disordered" evidence="4">
    <location>
        <begin position="514"/>
        <end position="560"/>
    </location>
</feature>
<dbReference type="Pfam" id="PF00018">
    <property type="entry name" value="SH3_1"/>
    <property type="match status" value="1"/>
</dbReference>
<dbReference type="InterPro" id="IPR001179">
    <property type="entry name" value="PPIase_FKBP_dom"/>
</dbReference>
<dbReference type="GO" id="GO:0033565">
    <property type="term" value="C:ESCRT-0 complex"/>
    <property type="evidence" value="ECO:0007669"/>
    <property type="project" value="TreeGrafter"/>
</dbReference>
<keyword evidence="1 2" id="KW-0728">SH3 domain</keyword>
<keyword evidence="3" id="KW-0697">Rotamase</keyword>
<feature type="region of interest" description="Disordered" evidence="4">
    <location>
        <begin position="593"/>
        <end position="620"/>
    </location>
</feature>
<dbReference type="Proteomes" id="UP001165122">
    <property type="component" value="Unassembled WGS sequence"/>
</dbReference>
<proteinExistence type="predicted"/>
<comment type="catalytic activity">
    <reaction evidence="3">
        <text>[protein]-peptidylproline (omega=180) = [protein]-peptidylproline (omega=0)</text>
        <dbReference type="Rhea" id="RHEA:16237"/>
        <dbReference type="Rhea" id="RHEA-COMP:10747"/>
        <dbReference type="Rhea" id="RHEA-COMP:10748"/>
        <dbReference type="ChEBI" id="CHEBI:83833"/>
        <dbReference type="ChEBI" id="CHEBI:83834"/>
        <dbReference type="EC" id="5.2.1.8"/>
    </reaction>
</comment>
<evidence type="ECO:0000259" key="5">
    <source>
        <dbReference type="PROSITE" id="PS50002"/>
    </source>
</evidence>